<dbReference type="Pfam" id="PF00266">
    <property type="entry name" value="Aminotran_5"/>
    <property type="match status" value="1"/>
</dbReference>
<feature type="domain" description="Aminotransferase class V" evidence="1">
    <location>
        <begin position="35"/>
        <end position="298"/>
    </location>
</feature>
<name>A0A6J4T3N2_9ACTN</name>
<protein>
    <submittedName>
        <fullName evidence="2">Cysteine desulfurase</fullName>
        <ecNumber evidence="2">2.8.1.7</ecNumber>
    </submittedName>
</protein>
<dbReference type="SUPFAM" id="SSF53383">
    <property type="entry name" value="PLP-dependent transferases"/>
    <property type="match status" value="1"/>
</dbReference>
<dbReference type="InterPro" id="IPR015422">
    <property type="entry name" value="PyrdxlP-dep_Trfase_small"/>
</dbReference>
<dbReference type="InterPro" id="IPR015424">
    <property type="entry name" value="PyrdxlP-dep_Trfase"/>
</dbReference>
<evidence type="ECO:0000313" key="2">
    <source>
        <dbReference type="EMBL" id="CAA9513285.1"/>
    </source>
</evidence>
<dbReference type="EMBL" id="CADCVQ010000119">
    <property type="protein sequence ID" value="CAA9513285.1"/>
    <property type="molecule type" value="Genomic_DNA"/>
</dbReference>
<evidence type="ECO:0000259" key="1">
    <source>
        <dbReference type="Pfam" id="PF00266"/>
    </source>
</evidence>
<sequence length="350" mass="37273">MRGVTTIAEAREQWAPEGVYLNTASYGLPPRDGFEAMQAALTDWRGGRTSWEHWGEASEATRAAFAEMVGVPATRVAIGATVSEFVGLIAASLPDGARVIVPEEEFTSTLFPFLVQQEQRRVTVTTVPAARLAGAIDATTEVVAFSAVQMSSGEVADLDAIVTAARHHGAQTVLDATQACGWMPIDAGRFDAVICAGYKWLTLPRGTAFMAVGDELQQSVVPHSAGWYAGADVHRSYFGPPLRLATDARRFDTSPAWFSWVGAQPALELLNQIGVDAVYAHDVALANRFRAGLDMGPSNSAIVSVSDAGAAQRLERAGIVAALRGGRMRASWHLYNTEQDVDAALDALAA</sequence>
<dbReference type="PANTHER" id="PTHR43586:SF21">
    <property type="entry name" value="PYRIDOXAL PHOSPHATE (PLP)-DEPENDENT ASPARTATE AMINOTRANSFERASE SUPERFAMILY"/>
    <property type="match status" value="1"/>
</dbReference>
<dbReference type="InterPro" id="IPR000192">
    <property type="entry name" value="Aminotrans_V_dom"/>
</dbReference>
<dbReference type="Gene3D" id="3.90.1150.10">
    <property type="entry name" value="Aspartate Aminotransferase, domain 1"/>
    <property type="match status" value="1"/>
</dbReference>
<organism evidence="2">
    <name type="scientific">uncultured Solirubrobacteraceae bacterium</name>
    <dbReference type="NCBI Taxonomy" id="1162706"/>
    <lineage>
        <taxon>Bacteria</taxon>
        <taxon>Bacillati</taxon>
        <taxon>Actinomycetota</taxon>
        <taxon>Thermoleophilia</taxon>
        <taxon>Solirubrobacterales</taxon>
        <taxon>Solirubrobacteraceae</taxon>
        <taxon>environmental samples</taxon>
    </lineage>
</organism>
<keyword evidence="2" id="KW-0808">Transferase</keyword>
<proteinExistence type="predicted"/>
<dbReference type="Gene3D" id="3.40.640.10">
    <property type="entry name" value="Type I PLP-dependent aspartate aminotransferase-like (Major domain)"/>
    <property type="match status" value="1"/>
</dbReference>
<accession>A0A6J4T3N2</accession>
<dbReference type="AlphaFoldDB" id="A0A6J4T3N2"/>
<gene>
    <name evidence="2" type="ORF">AVDCRST_MAG67-2933</name>
</gene>
<dbReference type="PANTHER" id="PTHR43586">
    <property type="entry name" value="CYSTEINE DESULFURASE"/>
    <property type="match status" value="1"/>
</dbReference>
<dbReference type="InterPro" id="IPR015421">
    <property type="entry name" value="PyrdxlP-dep_Trfase_major"/>
</dbReference>
<dbReference type="EC" id="2.8.1.7" evidence="2"/>
<reference evidence="2" key="1">
    <citation type="submission" date="2020-02" db="EMBL/GenBank/DDBJ databases">
        <authorList>
            <person name="Meier V. D."/>
        </authorList>
    </citation>
    <scope>NUCLEOTIDE SEQUENCE</scope>
    <source>
        <strain evidence="2">AVDCRST_MAG67</strain>
    </source>
</reference>
<dbReference type="GO" id="GO:0031071">
    <property type="term" value="F:cysteine desulfurase activity"/>
    <property type="evidence" value="ECO:0007669"/>
    <property type="project" value="UniProtKB-EC"/>
</dbReference>